<dbReference type="OrthoDB" id="1740265at2759"/>
<protein>
    <recommendedName>
        <fullName evidence="13">Amino acid transporter heavy chain SLC3A1</fullName>
    </recommendedName>
    <alternativeName>
        <fullName evidence="16">Neutral and basic amino acid transport protein</fullName>
    </alternativeName>
    <alternativeName>
        <fullName evidence="15">Solute carrier family 3 member 1</fullName>
    </alternativeName>
    <alternativeName>
        <fullName evidence="14">b(0,+)-type amino acid transporter-related heavy chain</fullName>
    </alternativeName>
</protein>
<evidence type="ECO:0000256" key="15">
    <source>
        <dbReference type="ARBA" id="ARBA00080119"/>
    </source>
</evidence>
<proteinExistence type="predicted"/>
<keyword evidence="21" id="KW-1185">Reference proteome</keyword>
<evidence type="ECO:0000256" key="7">
    <source>
        <dbReference type="ARBA" id="ARBA00022970"/>
    </source>
</evidence>
<dbReference type="Pfam" id="PF00128">
    <property type="entry name" value="Alpha-amylase"/>
    <property type="match status" value="2"/>
</dbReference>
<dbReference type="InterPro" id="IPR017853">
    <property type="entry name" value="GH"/>
</dbReference>
<gene>
    <name evidence="20" type="primary">SLC3A1</name>
    <name evidence="20" type="ORF">AV530_018803</name>
</gene>
<evidence type="ECO:0000256" key="13">
    <source>
        <dbReference type="ARBA" id="ARBA00068638"/>
    </source>
</evidence>
<evidence type="ECO:0000256" key="2">
    <source>
        <dbReference type="ARBA" id="ARBA00022448"/>
    </source>
</evidence>
<evidence type="ECO:0000256" key="8">
    <source>
        <dbReference type="ARBA" id="ARBA00022989"/>
    </source>
</evidence>
<dbReference type="Proteomes" id="UP000190648">
    <property type="component" value="Unassembled WGS sequence"/>
</dbReference>
<evidence type="ECO:0000256" key="5">
    <source>
        <dbReference type="ARBA" id="ARBA00022692"/>
    </source>
</evidence>
<dbReference type="CDD" id="cd11359">
    <property type="entry name" value="AmyAc_SLC3A1"/>
    <property type="match status" value="1"/>
</dbReference>
<organism evidence="20 21">
    <name type="scientific">Patagioenas fasciata monilis</name>
    <dbReference type="NCBI Taxonomy" id="372326"/>
    <lineage>
        <taxon>Eukaryota</taxon>
        <taxon>Metazoa</taxon>
        <taxon>Chordata</taxon>
        <taxon>Craniata</taxon>
        <taxon>Vertebrata</taxon>
        <taxon>Euteleostomi</taxon>
        <taxon>Archelosauria</taxon>
        <taxon>Archosauria</taxon>
        <taxon>Dinosauria</taxon>
        <taxon>Saurischia</taxon>
        <taxon>Theropoda</taxon>
        <taxon>Coelurosauria</taxon>
        <taxon>Aves</taxon>
        <taxon>Neognathae</taxon>
        <taxon>Neoaves</taxon>
        <taxon>Columbimorphae</taxon>
        <taxon>Columbiformes</taxon>
        <taxon>Columbidae</taxon>
        <taxon>Patagioenas</taxon>
    </lineage>
</organism>
<dbReference type="Gene3D" id="2.60.40.1180">
    <property type="entry name" value="Golgi alpha-mannosidase II"/>
    <property type="match status" value="1"/>
</dbReference>
<evidence type="ECO:0000256" key="17">
    <source>
        <dbReference type="SAM" id="MobiDB-lite"/>
    </source>
</evidence>
<feature type="domain" description="Glycosyl hydrolase family 13 catalytic" evidence="19">
    <location>
        <begin position="124"/>
        <end position="599"/>
    </location>
</feature>
<evidence type="ECO:0000256" key="16">
    <source>
        <dbReference type="ARBA" id="ARBA00083001"/>
    </source>
</evidence>
<dbReference type="PANTHER" id="PTHR10357:SF179">
    <property type="entry name" value="NEUTRAL AND BASIC AMINO ACID TRANSPORT PROTEIN RBAT"/>
    <property type="match status" value="1"/>
</dbReference>
<evidence type="ECO:0000256" key="4">
    <source>
        <dbReference type="ARBA" id="ARBA00022553"/>
    </source>
</evidence>
<dbReference type="GO" id="GO:0005975">
    <property type="term" value="P:carbohydrate metabolic process"/>
    <property type="evidence" value="ECO:0007669"/>
    <property type="project" value="InterPro"/>
</dbReference>
<comment type="subunit">
    <text evidence="12">Disulfide-linked heterodimer composed of the catalytic light subunit SLC7A9 and the heavy subunit SLC3A1. The heterodimer is the minimal functional unit. Assembles in non-covalently linked heterotetramers (dimers of heterodimers) and higher order oligomers; the oligomerization is mediated by SLC3A1 likely to prevent degradation in the endoplasmic reticulum and facilitate heteromer trafficking to the plasma membrane. Disulfide-linked heterodimer composed of the catalytic light subunit SLC7A13 and the heavy subunit SLC3A1.</text>
</comment>
<keyword evidence="9 18" id="KW-0472">Membrane</keyword>
<comment type="caution">
    <text evidence="20">The sequence shown here is derived from an EMBL/GenBank/DDBJ whole genome shotgun (WGS) entry which is preliminary data.</text>
</comment>
<dbReference type="AlphaFoldDB" id="A0A1V4JJK1"/>
<sequence length="725" mass="82545">MVEEGAKSLPMELSEKRGVENNGFVQNEAFDEKETETSSQEETPKTCNVDVDTAAAEELALKPYAGMPKEVLLKFSSQARYRVTREILFWLIIVAAAVLVCATITIIALSPKCLDWWQASPIYQIYPRSFKDSDMDGNGDLKGVQEKLDHITYLNIKTIWITSFYKSPLKDLGYGAEDFYDIDPMFGSMSDFDNLLAAAHDRGLKVIMDLIPNHTSDKHQWFQLSRNRTGKYTDYYIWQDCGEAAGSITPPNNWVSVFGNSSWQFDDVRKQCYFHQFGKEQPDLNFRSLAVQQEISNQYQTGTRHMLSQWLCEKVQLNKVESLFTGQNSVKFECGLVLLQPIQDIIKFWLNKGVDGFSFSAVKFLLEATHLRDEPQVNKSQNSDTITAYSQLYHDYTTTQVGMHDIIRSFRQTMDQFSREPGRYRFMGSDGDENEDIEATMMYYGTSFIQEADFPFNFNLINMKNLSGNSIFEAVDLWMKNMPTGKWANWAVGSPNAARISSRIGKQYINVMNMLLLTLPGTPVTYYGEEIGMENIASENVTFPEKSPMQWDGKVNAGFTEGNSSWLPVNSDYQSVNVEIQMAWSNSTLNLYRELTALRNNELPIHRGWMCYIWNDSDIFVYVRELDGLDRVFMMVLNFGQESTIDLQAIVPSLPSEAIIRLSTNFSNAGKAVNTKLIKTEGGEGLVLEYKTTKPVHTMQAFQGKCFVAEKACYSSAFNLLYMSC</sequence>
<evidence type="ECO:0000256" key="3">
    <source>
        <dbReference type="ARBA" id="ARBA00022475"/>
    </source>
</evidence>
<dbReference type="Gene3D" id="3.90.400.10">
    <property type="entry name" value="Oligo-1,6-glucosidase, Domain 2"/>
    <property type="match status" value="1"/>
</dbReference>
<evidence type="ECO:0000256" key="18">
    <source>
        <dbReference type="SAM" id="Phobius"/>
    </source>
</evidence>
<keyword evidence="3" id="KW-1003">Cell membrane</keyword>
<evidence type="ECO:0000256" key="9">
    <source>
        <dbReference type="ARBA" id="ARBA00023136"/>
    </source>
</evidence>
<keyword evidence="7" id="KW-0029">Amino-acid transport</keyword>
<dbReference type="GO" id="GO:0006865">
    <property type="term" value="P:amino acid transport"/>
    <property type="evidence" value="ECO:0007669"/>
    <property type="project" value="UniProtKB-KW"/>
</dbReference>
<reference evidence="20 21" key="1">
    <citation type="submission" date="2016-02" db="EMBL/GenBank/DDBJ databases">
        <title>Band-tailed pigeon sequencing and assembly.</title>
        <authorList>
            <person name="Soares A.E."/>
            <person name="Novak B.J."/>
            <person name="Rice E.S."/>
            <person name="O'Connell B."/>
            <person name="Chang D."/>
            <person name="Weber S."/>
            <person name="Shapiro B."/>
        </authorList>
    </citation>
    <scope>NUCLEOTIDE SEQUENCE [LARGE SCALE GENOMIC DNA]</scope>
    <source>
        <strain evidence="20">BTP2013</strain>
        <tissue evidence="20">Blood</tissue>
    </source>
</reference>
<dbReference type="InterPro" id="IPR006047">
    <property type="entry name" value="GH13_cat_dom"/>
</dbReference>
<evidence type="ECO:0000256" key="11">
    <source>
        <dbReference type="ARBA" id="ARBA00023180"/>
    </source>
</evidence>
<evidence type="ECO:0000256" key="10">
    <source>
        <dbReference type="ARBA" id="ARBA00023157"/>
    </source>
</evidence>
<accession>A0A1V4JJK1</accession>
<dbReference type="InterPro" id="IPR045857">
    <property type="entry name" value="O16G_dom_2"/>
</dbReference>
<keyword evidence="11" id="KW-0325">Glycoprotein</keyword>
<evidence type="ECO:0000313" key="20">
    <source>
        <dbReference type="EMBL" id="OPJ72366.1"/>
    </source>
</evidence>
<dbReference type="STRING" id="372326.A0A1V4JJK1"/>
<evidence type="ECO:0000256" key="14">
    <source>
        <dbReference type="ARBA" id="ARBA00076162"/>
    </source>
</evidence>
<dbReference type="Gene3D" id="3.20.20.80">
    <property type="entry name" value="Glycosidases"/>
    <property type="match status" value="2"/>
</dbReference>
<keyword evidence="8 18" id="KW-1133">Transmembrane helix</keyword>
<keyword evidence="4" id="KW-0597">Phosphoprotein</keyword>
<dbReference type="InterPro" id="IPR013780">
    <property type="entry name" value="Glyco_hydro_b"/>
</dbReference>
<evidence type="ECO:0000256" key="6">
    <source>
        <dbReference type="ARBA" id="ARBA00022968"/>
    </source>
</evidence>
<dbReference type="GO" id="GO:0016324">
    <property type="term" value="C:apical plasma membrane"/>
    <property type="evidence" value="ECO:0007669"/>
    <property type="project" value="UniProtKB-SubCell"/>
</dbReference>
<evidence type="ECO:0000256" key="1">
    <source>
        <dbReference type="ARBA" id="ARBA00004655"/>
    </source>
</evidence>
<dbReference type="EMBL" id="LSYS01007194">
    <property type="protein sequence ID" value="OPJ72366.1"/>
    <property type="molecule type" value="Genomic_DNA"/>
</dbReference>
<dbReference type="SUPFAM" id="SSF51445">
    <property type="entry name" value="(Trans)glycosidases"/>
    <property type="match status" value="1"/>
</dbReference>
<dbReference type="PANTHER" id="PTHR10357">
    <property type="entry name" value="ALPHA-AMYLASE FAMILY MEMBER"/>
    <property type="match status" value="1"/>
</dbReference>
<feature type="transmembrane region" description="Helical" evidence="18">
    <location>
        <begin position="87"/>
        <end position="109"/>
    </location>
</feature>
<dbReference type="SMART" id="SM00642">
    <property type="entry name" value="Aamy"/>
    <property type="match status" value="1"/>
</dbReference>
<dbReference type="FunFam" id="3.90.400.10:FF:000001">
    <property type="entry name" value="Maltase A3, isoform A"/>
    <property type="match status" value="1"/>
</dbReference>
<evidence type="ECO:0000259" key="19">
    <source>
        <dbReference type="SMART" id="SM00642"/>
    </source>
</evidence>
<comment type="subcellular location">
    <subcellularLocation>
        <location evidence="1">Apical cell membrane</location>
        <topology evidence="1">Single-pass type II membrane protein</topology>
    </subcellularLocation>
</comment>
<keyword evidence="2" id="KW-0813">Transport</keyword>
<name>A0A1V4JJK1_PATFA</name>
<keyword evidence="10" id="KW-1015">Disulfide bond</keyword>
<feature type="region of interest" description="Disordered" evidence="17">
    <location>
        <begin position="18"/>
        <end position="45"/>
    </location>
</feature>
<dbReference type="FunFam" id="2.60.40.1180:FF:000026">
    <property type="entry name" value="Solute carrier family 3 (amino acid transporter heavy chain), member 1"/>
    <property type="match status" value="1"/>
</dbReference>
<keyword evidence="6" id="KW-0735">Signal-anchor</keyword>
<keyword evidence="5 18" id="KW-0812">Transmembrane</keyword>
<evidence type="ECO:0000313" key="21">
    <source>
        <dbReference type="Proteomes" id="UP000190648"/>
    </source>
</evidence>
<evidence type="ECO:0000256" key="12">
    <source>
        <dbReference type="ARBA" id="ARBA00062813"/>
    </source>
</evidence>